<feature type="chain" id="PRO_5043504462" description="Lipoprotein" evidence="1">
    <location>
        <begin position="28"/>
        <end position="152"/>
    </location>
</feature>
<name>A0AAU7UFW5_9DEIO</name>
<keyword evidence="1" id="KW-0732">Signal</keyword>
<geneLocation type="plasmid" evidence="2">
    <name>pDson02</name>
</geneLocation>
<evidence type="ECO:0000313" key="2">
    <source>
        <dbReference type="EMBL" id="XBV87436.1"/>
    </source>
</evidence>
<evidence type="ECO:0000256" key="1">
    <source>
        <dbReference type="SAM" id="SignalP"/>
    </source>
</evidence>
<protein>
    <recommendedName>
        <fullName evidence="3">Lipoprotein</fullName>
    </recommendedName>
</protein>
<accession>A0AAU7UFW5</accession>
<keyword evidence="2" id="KW-0614">Plasmid</keyword>
<dbReference type="KEGG" id="dsc:ABOD76_20515"/>
<dbReference type="RefSeq" id="WP_350245584.1">
    <property type="nucleotide sequence ID" value="NZ_CP158300.1"/>
</dbReference>
<sequence length="152" mass="16201">MSLSHPLSAVRPFVAAALFTASLVACAPDPALKDVFAGADAFVVDCSLDAGQRVSHTEVDVSWYKRSSYHMPRRGGAQFGSHSEGIPAAKQPRLLSAFRVLRPLAQHPRRAGSGCEVGVRTGRSTRYLPASSDLTGEQQAAAALVTRLLRSE</sequence>
<gene>
    <name evidence="2" type="ORF">ABOD76_20515</name>
</gene>
<evidence type="ECO:0008006" key="3">
    <source>
        <dbReference type="Google" id="ProtNLM"/>
    </source>
</evidence>
<dbReference type="AlphaFoldDB" id="A0AAU7UFW5"/>
<feature type="signal peptide" evidence="1">
    <location>
        <begin position="1"/>
        <end position="27"/>
    </location>
</feature>
<reference evidence="2" key="1">
    <citation type="submission" date="2024-06" db="EMBL/GenBank/DDBJ databases">
        <title>Draft Genome Sequence of Deinococcus sonorensis Type Strain KR-87, a Biofilm Producing Representative of the Genus Deinococcus.</title>
        <authorList>
            <person name="Boren L.S."/>
            <person name="Grosso R.A."/>
            <person name="Hugenberg-Cox A.N."/>
            <person name="Hill J.T.E."/>
            <person name="Albert C.M."/>
            <person name="Tuohy J.M."/>
        </authorList>
    </citation>
    <scope>NUCLEOTIDE SEQUENCE</scope>
    <source>
        <strain evidence="2">KR-87</strain>
        <plasmid evidence="2">pDson02</plasmid>
    </source>
</reference>
<organism evidence="2">
    <name type="scientific">Deinococcus sonorensis KR-87</name>
    <dbReference type="NCBI Taxonomy" id="694439"/>
    <lineage>
        <taxon>Bacteria</taxon>
        <taxon>Thermotogati</taxon>
        <taxon>Deinococcota</taxon>
        <taxon>Deinococci</taxon>
        <taxon>Deinococcales</taxon>
        <taxon>Deinococcaceae</taxon>
        <taxon>Deinococcus</taxon>
    </lineage>
</organism>
<dbReference type="EMBL" id="CP158300">
    <property type="protein sequence ID" value="XBV87436.1"/>
    <property type="molecule type" value="Genomic_DNA"/>
</dbReference>
<proteinExistence type="predicted"/>